<protein>
    <submittedName>
        <fullName evidence="1">Uncharacterized protein</fullName>
    </submittedName>
</protein>
<name>A0AC61QTH7_9BACT</name>
<proteinExistence type="predicted"/>
<sequence>MKIGNIGRLDPDLRTQGISGLTHGAKMEEEVWSEFYGNPERLAFESEQLLAELTLQNMDEYADIQTDDLPQGKEREVLIKQRVNQSFF</sequence>
<dbReference type="EMBL" id="SRZC01000002">
    <property type="protein sequence ID" value="TGX83897.1"/>
    <property type="molecule type" value="Genomic_DNA"/>
</dbReference>
<evidence type="ECO:0000313" key="2">
    <source>
        <dbReference type="Proteomes" id="UP000308886"/>
    </source>
</evidence>
<organism evidence="1 2">
    <name type="scientific">Palleniella muris</name>
    <dbReference type="NCBI Taxonomy" id="3038145"/>
    <lineage>
        <taxon>Bacteria</taxon>
        <taxon>Pseudomonadati</taxon>
        <taxon>Bacteroidota</taxon>
        <taxon>Bacteroidia</taxon>
        <taxon>Bacteroidales</taxon>
        <taxon>Prevotellaceae</taxon>
        <taxon>Palleniella</taxon>
    </lineage>
</organism>
<dbReference type="Proteomes" id="UP000308886">
    <property type="component" value="Unassembled WGS sequence"/>
</dbReference>
<keyword evidence="2" id="KW-1185">Reference proteome</keyword>
<gene>
    <name evidence="1" type="ORF">E5358_01610</name>
</gene>
<evidence type="ECO:0000313" key="1">
    <source>
        <dbReference type="EMBL" id="TGX83897.1"/>
    </source>
</evidence>
<reference evidence="1" key="1">
    <citation type="submission" date="2019-04" db="EMBL/GenBank/DDBJ databases">
        <title>Microbes associate with the intestines of laboratory mice.</title>
        <authorList>
            <person name="Navarre W."/>
            <person name="Wong E."/>
            <person name="Huang K."/>
            <person name="Tropini C."/>
            <person name="Ng K."/>
            <person name="Yu B."/>
        </authorList>
    </citation>
    <scope>NUCLEOTIDE SEQUENCE</scope>
    <source>
        <strain evidence="1">NM73_A23</strain>
    </source>
</reference>
<comment type="caution">
    <text evidence="1">The sequence shown here is derived from an EMBL/GenBank/DDBJ whole genome shotgun (WGS) entry which is preliminary data.</text>
</comment>
<accession>A0AC61QTH7</accession>